<keyword evidence="3" id="KW-1185">Reference proteome</keyword>
<dbReference type="AlphaFoldDB" id="A0AAF0PTT8"/>
<evidence type="ECO:0000313" key="2">
    <source>
        <dbReference type="EMBL" id="WMV07819.1"/>
    </source>
</evidence>
<feature type="compositionally biased region" description="Acidic residues" evidence="1">
    <location>
        <begin position="125"/>
        <end position="140"/>
    </location>
</feature>
<proteinExistence type="predicted"/>
<feature type="region of interest" description="Disordered" evidence="1">
    <location>
        <begin position="116"/>
        <end position="140"/>
    </location>
</feature>
<reference evidence="2" key="1">
    <citation type="submission" date="2023-08" db="EMBL/GenBank/DDBJ databases">
        <title>A de novo genome assembly of Solanum verrucosum Schlechtendal, a Mexican diploid species geographically isolated from the other diploid A-genome species in potato relatives.</title>
        <authorList>
            <person name="Hosaka K."/>
        </authorList>
    </citation>
    <scope>NUCLEOTIDE SEQUENCE</scope>
    <source>
        <tissue evidence="2">Young leaves</tissue>
    </source>
</reference>
<protein>
    <submittedName>
        <fullName evidence="2">Uncharacterized protein</fullName>
    </submittedName>
</protein>
<organism evidence="2 3">
    <name type="scientific">Solanum verrucosum</name>
    <dbReference type="NCBI Taxonomy" id="315347"/>
    <lineage>
        <taxon>Eukaryota</taxon>
        <taxon>Viridiplantae</taxon>
        <taxon>Streptophyta</taxon>
        <taxon>Embryophyta</taxon>
        <taxon>Tracheophyta</taxon>
        <taxon>Spermatophyta</taxon>
        <taxon>Magnoliopsida</taxon>
        <taxon>eudicotyledons</taxon>
        <taxon>Gunneridae</taxon>
        <taxon>Pentapetalae</taxon>
        <taxon>asterids</taxon>
        <taxon>lamiids</taxon>
        <taxon>Solanales</taxon>
        <taxon>Solanaceae</taxon>
        <taxon>Solanoideae</taxon>
        <taxon>Solaneae</taxon>
        <taxon>Solanum</taxon>
    </lineage>
</organism>
<dbReference type="Proteomes" id="UP001234989">
    <property type="component" value="Chromosome 1"/>
</dbReference>
<accession>A0AAF0PTT8</accession>
<gene>
    <name evidence="2" type="ORF">MTR67_001204</name>
</gene>
<sequence length="140" mass="15423">MLPHVFDELRMYWKAHKFKAMSEQPKKARGSLKGGSMHTGGAMTVGTIVRQMSNLKGIGSSRQVKALDGVQIATMSAHIAQLTSALAESKRRRVAEQQSMSETVQQIEEQVMNLTCRPTTSAPEVTDDDSDEDDYVDPTP</sequence>
<name>A0AAF0PTT8_SOLVR</name>
<evidence type="ECO:0000256" key="1">
    <source>
        <dbReference type="SAM" id="MobiDB-lite"/>
    </source>
</evidence>
<dbReference type="EMBL" id="CP133612">
    <property type="protein sequence ID" value="WMV07819.1"/>
    <property type="molecule type" value="Genomic_DNA"/>
</dbReference>
<evidence type="ECO:0000313" key="3">
    <source>
        <dbReference type="Proteomes" id="UP001234989"/>
    </source>
</evidence>